<dbReference type="HAMAP" id="MF_00033">
    <property type="entry name" value="MurG"/>
    <property type="match status" value="1"/>
</dbReference>
<feature type="binding site" evidence="10">
    <location>
        <begin position="10"/>
        <end position="12"/>
    </location>
    <ligand>
        <name>UDP-N-acetyl-alpha-D-glucosamine</name>
        <dbReference type="ChEBI" id="CHEBI:57705"/>
    </ligand>
</feature>
<evidence type="ECO:0000313" key="14">
    <source>
        <dbReference type="Proteomes" id="UP000242850"/>
    </source>
</evidence>
<dbReference type="Proteomes" id="UP000242850">
    <property type="component" value="Unassembled WGS sequence"/>
</dbReference>
<gene>
    <name evidence="10" type="primary">murG</name>
    <name evidence="13" type="ORF">SAMN05660865_00992</name>
</gene>
<dbReference type="RefSeq" id="WP_103895968.1">
    <property type="nucleotide sequence ID" value="NZ_FNUK01000010.1"/>
</dbReference>
<comment type="subcellular location">
    <subcellularLocation>
        <location evidence="10">Cell membrane</location>
        <topology evidence="10">Peripheral membrane protein</topology>
        <orientation evidence="10">Cytoplasmic side</orientation>
    </subcellularLocation>
</comment>
<dbReference type="SUPFAM" id="SSF53756">
    <property type="entry name" value="UDP-Glycosyltransferase/glycogen phosphorylase"/>
    <property type="match status" value="1"/>
</dbReference>
<keyword evidence="14" id="KW-1185">Reference proteome</keyword>
<dbReference type="PANTHER" id="PTHR21015">
    <property type="entry name" value="UDP-N-ACETYLGLUCOSAMINE--N-ACETYLMURAMYL-(PENTAPEPTIDE) PYROPHOSPHORYL-UNDECAPRENOL N-ACETYLGLUCOSAMINE TRANSFERASE 1"/>
    <property type="match status" value="1"/>
</dbReference>
<feature type="domain" description="Glycosyltransferase family 28 N-terminal" evidence="11">
    <location>
        <begin position="3"/>
        <end position="143"/>
    </location>
</feature>
<evidence type="ECO:0000256" key="6">
    <source>
        <dbReference type="ARBA" id="ARBA00022984"/>
    </source>
</evidence>
<keyword evidence="6 10" id="KW-0573">Peptidoglycan synthesis</keyword>
<dbReference type="InterPro" id="IPR007235">
    <property type="entry name" value="Glyco_trans_28_C"/>
</dbReference>
<keyword evidence="2 10" id="KW-0132">Cell division</keyword>
<dbReference type="GO" id="GO:0005886">
    <property type="term" value="C:plasma membrane"/>
    <property type="evidence" value="ECO:0007669"/>
    <property type="project" value="UniProtKB-SubCell"/>
</dbReference>
<comment type="similarity">
    <text evidence="10">Belongs to the glycosyltransferase 28 family. MurG subfamily.</text>
</comment>
<feature type="domain" description="Glycosyl transferase family 28 C-terminal" evidence="12">
    <location>
        <begin position="188"/>
        <end position="355"/>
    </location>
</feature>
<evidence type="ECO:0000259" key="12">
    <source>
        <dbReference type="Pfam" id="PF04101"/>
    </source>
</evidence>
<dbReference type="GO" id="GO:0051301">
    <property type="term" value="P:cell division"/>
    <property type="evidence" value="ECO:0007669"/>
    <property type="project" value="UniProtKB-KW"/>
</dbReference>
<keyword evidence="5 10" id="KW-0133">Cell shape</keyword>
<organism evidence="13 14">
    <name type="scientific">Caloramator fervidus</name>
    <dbReference type="NCBI Taxonomy" id="29344"/>
    <lineage>
        <taxon>Bacteria</taxon>
        <taxon>Bacillati</taxon>
        <taxon>Bacillota</taxon>
        <taxon>Clostridia</taxon>
        <taxon>Eubacteriales</taxon>
        <taxon>Clostridiaceae</taxon>
        <taxon>Caloramator</taxon>
    </lineage>
</organism>
<evidence type="ECO:0000259" key="11">
    <source>
        <dbReference type="Pfam" id="PF03033"/>
    </source>
</evidence>
<comment type="catalytic activity">
    <reaction evidence="10">
        <text>di-trans,octa-cis-undecaprenyl diphospho-N-acetyl-alpha-D-muramoyl-L-alanyl-D-glutamyl-meso-2,6-diaminopimeloyl-D-alanyl-D-alanine + UDP-N-acetyl-alpha-D-glucosamine = di-trans,octa-cis-undecaprenyl diphospho-[N-acetyl-alpha-D-glucosaminyl-(1-&gt;4)]-N-acetyl-alpha-D-muramoyl-L-alanyl-D-glutamyl-meso-2,6-diaminopimeloyl-D-alanyl-D-alanine + UDP + H(+)</text>
        <dbReference type="Rhea" id="RHEA:31227"/>
        <dbReference type="ChEBI" id="CHEBI:15378"/>
        <dbReference type="ChEBI" id="CHEBI:57705"/>
        <dbReference type="ChEBI" id="CHEBI:58223"/>
        <dbReference type="ChEBI" id="CHEBI:61387"/>
        <dbReference type="ChEBI" id="CHEBI:61388"/>
        <dbReference type="EC" id="2.4.1.227"/>
    </reaction>
</comment>
<evidence type="ECO:0000256" key="2">
    <source>
        <dbReference type="ARBA" id="ARBA00022618"/>
    </source>
</evidence>
<reference evidence="14" key="1">
    <citation type="submission" date="2016-10" db="EMBL/GenBank/DDBJ databases">
        <authorList>
            <person name="Varghese N."/>
            <person name="Submissions S."/>
        </authorList>
    </citation>
    <scope>NUCLEOTIDE SEQUENCE [LARGE SCALE GENOMIC DNA]</scope>
    <source>
        <strain evidence="14">DSM 5463</strain>
    </source>
</reference>
<dbReference type="GO" id="GO:0051991">
    <property type="term" value="F:UDP-N-acetyl-D-glucosamine:N-acetylmuramoyl-L-alanyl-D-glutamyl-meso-2,6-diaminopimelyl-D-alanyl-D-alanine-diphosphoundecaprenol 4-beta-N-acetylglucosaminlytransferase activity"/>
    <property type="evidence" value="ECO:0007669"/>
    <property type="project" value="RHEA"/>
</dbReference>
<dbReference type="Gene3D" id="3.40.50.2000">
    <property type="entry name" value="Glycogen Phosphorylase B"/>
    <property type="match status" value="2"/>
</dbReference>
<dbReference type="Pfam" id="PF04101">
    <property type="entry name" value="Glyco_tran_28_C"/>
    <property type="match status" value="1"/>
</dbReference>
<comment type="function">
    <text evidence="10">Cell wall formation. Catalyzes the transfer of a GlcNAc subunit on undecaprenyl-pyrophosphoryl-MurNAc-pentapeptide (lipid intermediate I) to form undecaprenyl-pyrophosphoryl-MurNAc-(pentapeptide)GlcNAc (lipid intermediate II).</text>
</comment>
<feature type="binding site" evidence="10">
    <location>
        <position position="165"/>
    </location>
    <ligand>
        <name>UDP-N-acetyl-alpha-D-glucosamine</name>
        <dbReference type="ChEBI" id="CHEBI:57705"/>
    </ligand>
</feature>
<evidence type="ECO:0000256" key="4">
    <source>
        <dbReference type="ARBA" id="ARBA00022679"/>
    </source>
</evidence>
<comment type="pathway">
    <text evidence="10">Cell wall biogenesis; peptidoglycan biosynthesis.</text>
</comment>
<dbReference type="InterPro" id="IPR006009">
    <property type="entry name" value="GlcNAc_MurG"/>
</dbReference>
<dbReference type="InterPro" id="IPR004276">
    <property type="entry name" value="GlycoTrans_28_N"/>
</dbReference>
<evidence type="ECO:0000256" key="3">
    <source>
        <dbReference type="ARBA" id="ARBA00022676"/>
    </source>
</evidence>
<keyword evidence="7 10" id="KW-0472">Membrane</keyword>
<dbReference type="EC" id="2.4.1.227" evidence="10"/>
<dbReference type="OrthoDB" id="9808936at2"/>
<name>A0A1H5UU81_9CLOT</name>
<evidence type="ECO:0000256" key="1">
    <source>
        <dbReference type="ARBA" id="ARBA00022475"/>
    </source>
</evidence>
<dbReference type="GO" id="GO:0009252">
    <property type="term" value="P:peptidoglycan biosynthetic process"/>
    <property type="evidence" value="ECO:0007669"/>
    <property type="project" value="UniProtKB-UniRule"/>
</dbReference>
<keyword evidence="1 10" id="KW-1003">Cell membrane</keyword>
<feature type="binding site" evidence="10">
    <location>
        <position position="124"/>
    </location>
    <ligand>
        <name>UDP-N-acetyl-alpha-D-glucosamine</name>
        <dbReference type="ChEBI" id="CHEBI:57705"/>
    </ligand>
</feature>
<keyword evidence="4 10" id="KW-0808">Transferase</keyword>
<comment type="caution">
    <text evidence="10">Lacks conserved residue(s) required for the propagation of feature annotation.</text>
</comment>
<keyword evidence="8 10" id="KW-0131">Cell cycle</keyword>
<feature type="binding site" evidence="10">
    <location>
        <position position="297"/>
    </location>
    <ligand>
        <name>UDP-N-acetyl-alpha-D-glucosamine</name>
        <dbReference type="ChEBI" id="CHEBI:57705"/>
    </ligand>
</feature>
<dbReference type="PANTHER" id="PTHR21015:SF22">
    <property type="entry name" value="GLYCOSYLTRANSFERASE"/>
    <property type="match status" value="1"/>
</dbReference>
<evidence type="ECO:0000256" key="8">
    <source>
        <dbReference type="ARBA" id="ARBA00023306"/>
    </source>
</evidence>
<dbReference type="EMBL" id="FNUK01000010">
    <property type="protein sequence ID" value="SEF77767.1"/>
    <property type="molecule type" value="Genomic_DNA"/>
</dbReference>
<sequence>MKVLISGGGTGGHIYPGIAIAKKILEKNPNAKILFVGTQNGLEKKLVPNEGFDIKFITVEGLNKKISLKTFSAIKKVFKGFFEASKIIEQFKPDIVIGTGGYVCGPVVLAASLKGIPTVIHEQNAIPGLTNKVLSHFVNKVAITFKDSEKYFPKNKVVLTGNPVRENILNKIGENNKSKWGLDPSKSTILAVGGSRGATRLNDFVISLIPKLIEKDIQLIFITGEREYDRVLKTLKQKNIKDYKGIVIVPYVYNMDDALTSCDLIISRAGATIISEITSLGIPAILIPSPNVANNHQEYNALNLEQNGAAIVIKEAQINDEVFSEQVINLITNKELLEKMSFNSRKMAMVDASEKIYEIIVNYLKKDD</sequence>
<dbReference type="GO" id="GO:0071555">
    <property type="term" value="P:cell wall organization"/>
    <property type="evidence" value="ECO:0007669"/>
    <property type="project" value="UniProtKB-KW"/>
</dbReference>
<dbReference type="NCBIfam" id="TIGR01133">
    <property type="entry name" value="murG"/>
    <property type="match status" value="1"/>
</dbReference>
<accession>A0A1H5UU81</accession>
<evidence type="ECO:0000256" key="10">
    <source>
        <dbReference type="HAMAP-Rule" id="MF_00033"/>
    </source>
</evidence>
<proteinExistence type="inferred from homology"/>
<evidence type="ECO:0000256" key="5">
    <source>
        <dbReference type="ARBA" id="ARBA00022960"/>
    </source>
</evidence>
<dbReference type="GO" id="GO:0008360">
    <property type="term" value="P:regulation of cell shape"/>
    <property type="evidence" value="ECO:0007669"/>
    <property type="project" value="UniProtKB-KW"/>
</dbReference>
<dbReference type="GO" id="GO:0050511">
    <property type="term" value="F:undecaprenyldiphospho-muramoylpentapeptide beta-N-acetylglucosaminyltransferase activity"/>
    <property type="evidence" value="ECO:0007669"/>
    <property type="project" value="UniProtKB-UniRule"/>
</dbReference>
<evidence type="ECO:0000256" key="9">
    <source>
        <dbReference type="ARBA" id="ARBA00023316"/>
    </source>
</evidence>
<dbReference type="Pfam" id="PF03033">
    <property type="entry name" value="Glyco_transf_28"/>
    <property type="match status" value="1"/>
</dbReference>
<dbReference type="AlphaFoldDB" id="A0A1H5UU81"/>
<feature type="binding site" evidence="10">
    <location>
        <position position="195"/>
    </location>
    <ligand>
        <name>UDP-N-acetyl-alpha-D-glucosamine</name>
        <dbReference type="ChEBI" id="CHEBI:57705"/>
    </ligand>
</feature>
<keyword evidence="9 10" id="KW-0961">Cell wall biogenesis/degradation</keyword>
<evidence type="ECO:0000313" key="13">
    <source>
        <dbReference type="EMBL" id="SEF77767.1"/>
    </source>
</evidence>
<dbReference type="UniPathway" id="UPA00219"/>
<evidence type="ECO:0000256" key="7">
    <source>
        <dbReference type="ARBA" id="ARBA00023136"/>
    </source>
</evidence>
<dbReference type="GO" id="GO:0005975">
    <property type="term" value="P:carbohydrate metabolic process"/>
    <property type="evidence" value="ECO:0007669"/>
    <property type="project" value="InterPro"/>
</dbReference>
<dbReference type="CDD" id="cd03785">
    <property type="entry name" value="GT28_MurG"/>
    <property type="match status" value="1"/>
</dbReference>
<protein>
    <recommendedName>
        <fullName evidence="10">UDP-N-acetylglucosamine--N-acetylmuramyl-(pentapeptide) pyrophosphoryl-undecaprenol N-acetylglucosamine transferase</fullName>
        <ecNumber evidence="10">2.4.1.227</ecNumber>
    </recommendedName>
    <alternativeName>
        <fullName evidence="10">Undecaprenyl-PP-MurNAc-pentapeptide-UDPGlcNAc GlcNAc transferase</fullName>
    </alternativeName>
</protein>
<keyword evidence="3 10" id="KW-0328">Glycosyltransferase</keyword>